<dbReference type="EMBL" id="JACHHG010000008">
    <property type="protein sequence ID" value="MBB6098948.1"/>
    <property type="molecule type" value="Genomic_DNA"/>
</dbReference>
<evidence type="ECO:0000313" key="1">
    <source>
        <dbReference type="EMBL" id="MBB6098948.1"/>
    </source>
</evidence>
<comment type="caution">
    <text evidence="1">The sequence shown here is derived from an EMBL/GenBank/DDBJ whole genome shotgun (WGS) entry which is preliminary data.</text>
</comment>
<evidence type="ECO:0000313" key="2">
    <source>
        <dbReference type="Proteomes" id="UP000569951"/>
    </source>
</evidence>
<protein>
    <submittedName>
        <fullName evidence="1">Uncharacterized protein</fullName>
    </submittedName>
</protein>
<reference evidence="1 2" key="1">
    <citation type="submission" date="2020-08" db="EMBL/GenBank/DDBJ databases">
        <title>Genomic Encyclopedia of Type Strains, Phase IV (KMG-IV): sequencing the most valuable type-strain genomes for metagenomic binning, comparative biology and taxonomic classification.</title>
        <authorList>
            <person name="Goeker M."/>
        </authorList>
    </citation>
    <scope>NUCLEOTIDE SEQUENCE [LARGE SCALE GENOMIC DNA]</scope>
    <source>
        <strain evidence="1 2">DSM 21458</strain>
    </source>
</reference>
<accession>A0A841I3J7</accession>
<name>A0A841I3J7_9DEIO</name>
<organism evidence="1 2">
    <name type="scientific">Deinobacterium chartae</name>
    <dbReference type="NCBI Taxonomy" id="521158"/>
    <lineage>
        <taxon>Bacteria</taxon>
        <taxon>Thermotogati</taxon>
        <taxon>Deinococcota</taxon>
        <taxon>Deinococci</taxon>
        <taxon>Deinococcales</taxon>
        <taxon>Deinococcaceae</taxon>
        <taxon>Deinobacterium</taxon>
    </lineage>
</organism>
<sequence length="159" mass="17067">MTHLQPLESKLCGYYAILNLHARENLEVPTLEAMQALGPDWPPAEAIGAHAVTLILHGLGWGALRAFLPPGAAARPYLEALLARGMQVILMHNHLTGGGGFHWVLADRATDAGLEVICSLRGRDVIPWDIAGPGRPGIATDTVVTWPERVSRGMQQAAD</sequence>
<dbReference type="RefSeq" id="WP_183987695.1">
    <property type="nucleotide sequence ID" value="NZ_JACHHG010000008.1"/>
</dbReference>
<dbReference type="Proteomes" id="UP000569951">
    <property type="component" value="Unassembled WGS sequence"/>
</dbReference>
<gene>
    <name evidence="1" type="ORF">HNR42_002383</name>
</gene>
<proteinExistence type="predicted"/>
<keyword evidence="2" id="KW-1185">Reference proteome</keyword>
<dbReference type="AlphaFoldDB" id="A0A841I3J7"/>